<protein>
    <submittedName>
        <fullName evidence="1">Uncharacterized protein</fullName>
    </submittedName>
</protein>
<proteinExistence type="predicted"/>
<gene>
    <name evidence="1" type="ORF">A4H97_32760</name>
</gene>
<name>A0A1V9EGM3_9BACT</name>
<evidence type="ECO:0000313" key="1">
    <source>
        <dbReference type="EMBL" id="OQP45289.1"/>
    </source>
</evidence>
<dbReference type="EMBL" id="LVXG01000031">
    <property type="protein sequence ID" value="OQP45289.1"/>
    <property type="molecule type" value="Genomic_DNA"/>
</dbReference>
<dbReference type="AlphaFoldDB" id="A0A1V9EGM3"/>
<dbReference type="Proteomes" id="UP000192610">
    <property type="component" value="Unassembled WGS sequence"/>
</dbReference>
<reference evidence="2" key="1">
    <citation type="submission" date="2016-04" db="EMBL/GenBank/DDBJ databases">
        <authorList>
            <person name="Chen L."/>
            <person name="Zhuang W."/>
            <person name="Wang G."/>
        </authorList>
    </citation>
    <scope>NUCLEOTIDE SEQUENCE [LARGE SCALE GENOMIC DNA]</scope>
    <source>
        <strain evidence="2">17621</strain>
    </source>
</reference>
<organism evidence="1 2">
    <name type="scientific">Niastella yeongjuensis</name>
    <dbReference type="NCBI Taxonomy" id="354355"/>
    <lineage>
        <taxon>Bacteria</taxon>
        <taxon>Pseudomonadati</taxon>
        <taxon>Bacteroidota</taxon>
        <taxon>Chitinophagia</taxon>
        <taxon>Chitinophagales</taxon>
        <taxon>Chitinophagaceae</taxon>
        <taxon>Niastella</taxon>
    </lineage>
</organism>
<sequence length="62" mass="7002">MSIKKPVVLVALPVESCSSFPPGADKFCDETKFMIHKMFKCIKNLPDFFGCLRALSKNSYRS</sequence>
<keyword evidence="2" id="KW-1185">Reference proteome</keyword>
<evidence type="ECO:0000313" key="2">
    <source>
        <dbReference type="Proteomes" id="UP000192610"/>
    </source>
</evidence>
<comment type="caution">
    <text evidence="1">The sequence shown here is derived from an EMBL/GenBank/DDBJ whole genome shotgun (WGS) entry which is preliminary data.</text>
</comment>
<accession>A0A1V9EGM3</accession>